<evidence type="ECO:0008006" key="4">
    <source>
        <dbReference type="Google" id="ProtNLM"/>
    </source>
</evidence>
<evidence type="ECO:0000256" key="1">
    <source>
        <dbReference type="SAM" id="SignalP"/>
    </source>
</evidence>
<comment type="caution">
    <text evidence="2">The sequence shown here is derived from an EMBL/GenBank/DDBJ whole genome shotgun (WGS) entry which is preliminary data.</text>
</comment>
<organism evidence="2 3">
    <name type="scientific">Rhizomicrobium palustre</name>
    <dbReference type="NCBI Taxonomy" id="189966"/>
    <lineage>
        <taxon>Bacteria</taxon>
        <taxon>Pseudomonadati</taxon>
        <taxon>Pseudomonadota</taxon>
        <taxon>Alphaproteobacteria</taxon>
        <taxon>Micropepsales</taxon>
        <taxon>Micropepsaceae</taxon>
        <taxon>Rhizomicrobium</taxon>
    </lineage>
</organism>
<dbReference type="Proteomes" id="UP000570514">
    <property type="component" value="Unassembled WGS sequence"/>
</dbReference>
<protein>
    <recommendedName>
        <fullName evidence="4">Lipoprotein</fullName>
    </recommendedName>
</protein>
<accession>A0A846N419</accession>
<gene>
    <name evidence="2" type="ORF">FHS83_003794</name>
</gene>
<dbReference type="AlphaFoldDB" id="A0A846N419"/>
<proteinExistence type="predicted"/>
<sequence length="152" mass="16512">MVRAFAGVMLIGLLCAGCATEPAVTPPPKQQFATPRRVVEMAADAAPSGVLGIVDMTVRGTGIDDGYVYLNSEEDYRDQRNLSIAIPPQAVAAFKERFGAAPEDFFKGKHIHVRGMARRVKISFISNGRVTEKYYYLTHLTAGAPTQITLVP</sequence>
<evidence type="ECO:0000313" key="2">
    <source>
        <dbReference type="EMBL" id="NIK90476.1"/>
    </source>
</evidence>
<feature type="chain" id="PRO_5032771971" description="Lipoprotein" evidence="1">
    <location>
        <begin position="20"/>
        <end position="152"/>
    </location>
</feature>
<dbReference type="RefSeq" id="WP_167085064.1">
    <property type="nucleotide sequence ID" value="NZ_BAAADC010000001.1"/>
</dbReference>
<keyword evidence="1" id="KW-0732">Signal</keyword>
<keyword evidence="3" id="KW-1185">Reference proteome</keyword>
<dbReference type="EMBL" id="JAASRM010000001">
    <property type="protein sequence ID" value="NIK90476.1"/>
    <property type="molecule type" value="Genomic_DNA"/>
</dbReference>
<name>A0A846N419_9PROT</name>
<evidence type="ECO:0000313" key="3">
    <source>
        <dbReference type="Proteomes" id="UP000570514"/>
    </source>
</evidence>
<reference evidence="2 3" key="1">
    <citation type="submission" date="2020-03" db="EMBL/GenBank/DDBJ databases">
        <title>Genomic Encyclopedia of Type Strains, Phase IV (KMG-IV): sequencing the most valuable type-strain genomes for metagenomic binning, comparative biology and taxonomic classification.</title>
        <authorList>
            <person name="Goeker M."/>
        </authorList>
    </citation>
    <scope>NUCLEOTIDE SEQUENCE [LARGE SCALE GENOMIC DNA]</scope>
    <source>
        <strain evidence="2 3">DSM 19867</strain>
    </source>
</reference>
<feature type="signal peptide" evidence="1">
    <location>
        <begin position="1"/>
        <end position="19"/>
    </location>
</feature>